<evidence type="ECO:0000256" key="1">
    <source>
        <dbReference type="ARBA" id="ARBA00001974"/>
    </source>
</evidence>
<dbReference type="GO" id="GO:0050660">
    <property type="term" value="F:flavin adenine dinucleotide binding"/>
    <property type="evidence" value="ECO:0007669"/>
    <property type="project" value="InterPro"/>
</dbReference>
<dbReference type="InterPro" id="IPR004113">
    <property type="entry name" value="FAD-bd_oxidored_4_C"/>
</dbReference>
<dbReference type="AlphaFoldDB" id="X0W7A4"/>
<name>X0W7A4_9ZZZZ</name>
<dbReference type="Gene3D" id="1.10.45.10">
    <property type="entry name" value="Vanillyl-alcohol Oxidase, Chain A, domain 4"/>
    <property type="match status" value="1"/>
</dbReference>
<proteinExistence type="predicted"/>
<feature type="non-terminal residue" evidence="6">
    <location>
        <position position="1"/>
    </location>
</feature>
<dbReference type="InterPro" id="IPR016164">
    <property type="entry name" value="FAD-linked_Oxase-like_C"/>
</dbReference>
<dbReference type="FunFam" id="1.10.45.10:FF:000001">
    <property type="entry name" value="D-lactate dehydrogenase mitochondrial"/>
    <property type="match status" value="1"/>
</dbReference>
<feature type="domain" description="FAD-binding oxidoreductase/transferase type 4 C-terminal" evidence="5">
    <location>
        <begin position="1"/>
        <end position="178"/>
    </location>
</feature>
<keyword evidence="3" id="KW-0274">FAD</keyword>
<dbReference type="InterPro" id="IPR016171">
    <property type="entry name" value="Vanillyl_alc_oxidase_C-sub2"/>
</dbReference>
<evidence type="ECO:0000256" key="4">
    <source>
        <dbReference type="ARBA" id="ARBA00023002"/>
    </source>
</evidence>
<evidence type="ECO:0000259" key="5">
    <source>
        <dbReference type="Pfam" id="PF02913"/>
    </source>
</evidence>
<accession>X0W7A4</accession>
<evidence type="ECO:0000313" key="6">
    <source>
        <dbReference type="EMBL" id="GAG08536.1"/>
    </source>
</evidence>
<dbReference type="PANTHER" id="PTHR42934">
    <property type="entry name" value="GLYCOLATE OXIDASE SUBUNIT GLCD"/>
    <property type="match status" value="1"/>
</dbReference>
<protein>
    <recommendedName>
        <fullName evidence="5">FAD-binding oxidoreductase/transferase type 4 C-terminal domain-containing protein</fullName>
    </recommendedName>
</protein>
<evidence type="ECO:0000256" key="3">
    <source>
        <dbReference type="ARBA" id="ARBA00022827"/>
    </source>
</evidence>
<dbReference type="Pfam" id="PF02913">
    <property type="entry name" value="FAD-oxidase_C"/>
    <property type="match status" value="1"/>
</dbReference>
<dbReference type="GO" id="GO:0016491">
    <property type="term" value="F:oxidoreductase activity"/>
    <property type="evidence" value="ECO:0007669"/>
    <property type="project" value="UniProtKB-KW"/>
</dbReference>
<reference evidence="6" key="1">
    <citation type="journal article" date="2014" name="Front. Microbiol.">
        <title>High frequency of phylogenetically diverse reductive dehalogenase-homologous genes in deep subseafloor sedimentary metagenomes.</title>
        <authorList>
            <person name="Kawai M."/>
            <person name="Futagami T."/>
            <person name="Toyoda A."/>
            <person name="Takaki Y."/>
            <person name="Nishi S."/>
            <person name="Hori S."/>
            <person name="Arai W."/>
            <person name="Tsubouchi T."/>
            <person name="Morono Y."/>
            <person name="Uchiyama I."/>
            <person name="Ito T."/>
            <person name="Fujiyama A."/>
            <person name="Inagaki F."/>
            <person name="Takami H."/>
        </authorList>
    </citation>
    <scope>NUCLEOTIDE SEQUENCE</scope>
    <source>
        <strain evidence="6">Expedition CK06-06</strain>
    </source>
</reference>
<organism evidence="6">
    <name type="scientific">marine sediment metagenome</name>
    <dbReference type="NCBI Taxonomy" id="412755"/>
    <lineage>
        <taxon>unclassified sequences</taxon>
        <taxon>metagenomes</taxon>
        <taxon>ecological metagenomes</taxon>
    </lineage>
</organism>
<dbReference type="PANTHER" id="PTHR42934:SF2">
    <property type="entry name" value="GLYCOLATE OXIDASE SUBUNIT GLCD"/>
    <property type="match status" value="1"/>
</dbReference>
<comment type="caution">
    <text evidence="6">The sequence shown here is derived from an EMBL/GenBank/DDBJ whole genome shotgun (WGS) entry which is preliminary data.</text>
</comment>
<sequence>DGNHQEAIDADYDQVADICLENGALDVLVALKPRERDRLWEARRAIVDALKKESPVNHMEDVVVPRSEIPALLKGIGEIAERCAVRIVNFGHAGDGNVHVNVLKDVLSVERWEEIIPRVIVEMYELTLSLGGTITGEHGIGATRRQYLPLALDQAQIEIMEKIREVFDPHHILNPAKIFL</sequence>
<dbReference type="Gene3D" id="3.30.70.2740">
    <property type="match status" value="1"/>
</dbReference>
<dbReference type="EMBL" id="BARS01024493">
    <property type="protein sequence ID" value="GAG08536.1"/>
    <property type="molecule type" value="Genomic_DNA"/>
</dbReference>
<evidence type="ECO:0000256" key="2">
    <source>
        <dbReference type="ARBA" id="ARBA00022630"/>
    </source>
</evidence>
<comment type="cofactor">
    <cofactor evidence="1">
        <name>FAD</name>
        <dbReference type="ChEBI" id="CHEBI:57692"/>
    </cofactor>
</comment>
<dbReference type="InterPro" id="IPR051914">
    <property type="entry name" value="FAD-linked_OxidoTrans_Type4"/>
</dbReference>
<dbReference type="SUPFAM" id="SSF55103">
    <property type="entry name" value="FAD-linked oxidases, C-terminal domain"/>
    <property type="match status" value="1"/>
</dbReference>
<keyword evidence="2" id="KW-0285">Flavoprotein</keyword>
<gene>
    <name evidence="6" type="ORF">S01H1_38873</name>
</gene>
<keyword evidence="4" id="KW-0560">Oxidoreductase</keyword>